<keyword evidence="6" id="KW-1185">Reference proteome</keyword>
<accession>A0A834J385</accession>
<dbReference type="InterPro" id="IPR002999">
    <property type="entry name" value="Tudor"/>
</dbReference>
<feature type="compositionally biased region" description="Basic and acidic residues" evidence="3">
    <location>
        <begin position="246"/>
        <end position="270"/>
    </location>
</feature>
<evidence type="ECO:0000256" key="1">
    <source>
        <dbReference type="ARBA" id="ARBA00004123"/>
    </source>
</evidence>
<feature type="compositionally biased region" description="Low complexity" evidence="3">
    <location>
        <begin position="234"/>
        <end position="243"/>
    </location>
</feature>
<feature type="domain" description="Tudor" evidence="4">
    <location>
        <begin position="460"/>
        <end position="518"/>
    </location>
</feature>
<dbReference type="OrthoDB" id="434939at2759"/>
<feature type="compositionally biased region" description="Polar residues" evidence="3">
    <location>
        <begin position="323"/>
        <end position="388"/>
    </location>
</feature>
<comment type="caution">
    <text evidence="5">The sequence shown here is derived from an EMBL/GenBank/DDBJ whole genome shotgun (WGS) entry which is preliminary data.</text>
</comment>
<evidence type="ECO:0000256" key="2">
    <source>
        <dbReference type="ARBA" id="ARBA00023242"/>
    </source>
</evidence>
<feature type="region of interest" description="Disordered" evidence="3">
    <location>
        <begin position="323"/>
        <end position="396"/>
    </location>
</feature>
<dbReference type="Proteomes" id="UP000625711">
    <property type="component" value="Unassembled WGS sequence"/>
</dbReference>
<dbReference type="Pfam" id="PF08585">
    <property type="entry name" value="RMI1_N_C"/>
    <property type="match status" value="1"/>
</dbReference>
<feature type="region of interest" description="Disordered" evidence="3">
    <location>
        <begin position="520"/>
        <end position="543"/>
    </location>
</feature>
<feature type="compositionally biased region" description="Low complexity" evidence="3">
    <location>
        <begin position="520"/>
        <end position="529"/>
    </location>
</feature>
<feature type="region of interest" description="Disordered" evidence="3">
    <location>
        <begin position="226"/>
        <end position="270"/>
    </location>
</feature>
<dbReference type="SMART" id="SM01161">
    <property type="entry name" value="DUF1767"/>
    <property type="match status" value="1"/>
</dbReference>
<dbReference type="InterPro" id="IPR042470">
    <property type="entry name" value="RMI1_N_C_sf"/>
</dbReference>
<evidence type="ECO:0000256" key="3">
    <source>
        <dbReference type="SAM" id="MobiDB-lite"/>
    </source>
</evidence>
<dbReference type="PANTHER" id="PTHR13681:SF24">
    <property type="entry name" value="TUDOR DOMAIN-CONTAINING PROTEIN 3"/>
    <property type="match status" value="1"/>
</dbReference>
<protein>
    <recommendedName>
        <fullName evidence="4">Tudor domain-containing protein</fullName>
    </recommendedName>
</protein>
<dbReference type="Gene3D" id="2.40.50.770">
    <property type="entry name" value="RecQ-mediated genome instability protein Rmi1, C-terminal domain"/>
    <property type="match status" value="1"/>
</dbReference>
<organism evidence="5 6">
    <name type="scientific">Rhynchophorus ferrugineus</name>
    <name type="common">Red palm weevil</name>
    <name type="synonym">Curculio ferrugineus</name>
    <dbReference type="NCBI Taxonomy" id="354439"/>
    <lineage>
        <taxon>Eukaryota</taxon>
        <taxon>Metazoa</taxon>
        <taxon>Ecdysozoa</taxon>
        <taxon>Arthropoda</taxon>
        <taxon>Hexapoda</taxon>
        <taxon>Insecta</taxon>
        <taxon>Pterygota</taxon>
        <taxon>Neoptera</taxon>
        <taxon>Endopterygota</taxon>
        <taxon>Coleoptera</taxon>
        <taxon>Polyphaga</taxon>
        <taxon>Cucujiformia</taxon>
        <taxon>Curculionidae</taxon>
        <taxon>Dryophthorinae</taxon>
        <taxon>Rhynchophorus</taxon>
    </lineage>
</organism>
<sequence>MDSSILGAEWNLTPEGITIVSESGTLKDRKKILENALNSDLKSIGKPVLATELHKSRLSKIVLQIQKIRNVSAPKAKENSQAAPRMLKITLTDGDSYVQAIEIYTISSISRESTAPGTKVLINDAIIVSGYLLINPQNCKLLGGQVEHLYDKWVVAKSVQQNHQYISNDGAPPWVPFGCKIVSGSDDKTFKSLEKGKDDNTNTEFDQQRKEAIAEASSGAVKKTFGGRVKHNVQPNQNNQLNKGKNKADREDRSKKGKSNQKDDEGFEKFQKPSEKVSLFSFLEDKLPLPEVKNPVKTFTQEVKVQQYKHNISDRNNFAHQGYTSKQQGKQHESNSVNYNKYDTSSHKNVVTNNSVASKADAYNNNRYKGDKSYQQPPKFNKVQNQPPYNSSSNRQQYYNNISQNSTNLQNDIDMHNLATNLSRISVNNEFASRSLKQHLNLMSAPVKRLENHQSNGPYSLKIGDYCMARYWEDGKMYNAVVTAVTDKTYAVQFTGYGNIEEVLKHDCIPVEVQSQQFKNQNNSSSNFSGISGDFRRRGQLKK</sequence>
<name>A0A834J385_RHYFE</name>
<dbReference type="EMBL" id="JAACXV010000015">
    <property type="protein sequence ID" value="KAF7287262.1"/>
    <property type="molecule type" value="Genomic_DNA"/>
</dbReference>
<dbReference type="Pfam" id="PF00567">
    <property type="entry name" value="TUDOR"/>
    <property type="match status" value="1"/>
</dbReference>
<dbReference type="SUPFAM" id="SSF63748">
    <property type="entry name" value="Tudor/PWWP/MBT"/>
    <property type="match status" value="1"/>
</dbReference>
<dbReference type="InterPro" id="IPR013894">
    <property type="entry name" value="RMI1_OB"/>
</dbReference>
<proteinExistence type="predicted"/>
<dbReference type="GO" id="GO:0005634">
    <property type="term" value="C:nucleus"/>
    <property type="evidence" value="ECO:0007669"/>
    <property type="project" value="UniProtKB-SubCell"/>
</dbReference>
<gene>
    <name evidence="5" type="ORF">GWI33_002078</name>
</gene>
<comment type="subcellular location">
    <subcellularLocation>
        <location evidence="1">Nucleus</location>
    </subcellularLocation>
</comment>
<dbReference type="SMART" id="SM00333">
    <property type="entry name" value="TUDOR"/>
    <property type="match status" value="1"/>
</dbReference>
<dbReference type="PROSITE" id="PS50304">
    <property type="entry name" value="TUDOR"/>
    <property type="match status" value="1"/>
</dbReference>
<dbReference type="Gene3D" id="2.30.30.140">
    <property type="match status" value="1"/>
</dbReference>
<keyword evidence="2" id="KW-0539">Nucleus</keyword>
<evidence type="ECO:0000313" key="6">
    <source>
        <dbReference type="Proteomes" id="UP000625711"/>
    </source>
</evidence>
<dbReference type="PANTHER" id="PTHR13681">
    <property type="entry name" value="SURVIVAL OF MOTOR NEURON-RELATED-SPLICING FACTOR 30-RELATED"/>
    <property type="match status" value="1"/>
</dbReference>
<evidence type="ECO:0000259" key="4">
    <source>
        <dbReference type="PROSITE" id="PS50304"/>
    </source>
</evidence>
<dbReference type="AlphaFoldDB" id="A0A834J385"/>
<reference evidence="5" key="1">
    <citation type="submission" date="2020-08" db="EMBL/GenBank/DDBJ databases">
        <title>Genome sequencing and assembly of the red palm weevil Rhynchophorus ferrugineus.</title>
        <authorList>
            <person name="Dias G.B."/>
            <person name="Bergman C.M."/>
            <person name="Manee M."/>
        </authorList>
    </citation>
    <scope>NUCLEOTIDE SEQUENCE</scope>
    <source>
        <strain evidence="5">AA-2017</strain>
        <tissue evidence="5">Whole larva</tissue>
    </source>
</reference>
<evidence type="ECO:0000313" key="5">
    <source>
        <dbReference type="EMBL" id="KAF7287262.1"/>
    </source>
</evidence>